<protein>
    <submittedName>
        <fullName evidence="3">VanW family protein</fullName>
    </submittedName>
</protein>
<dbReference type="InterPro" id="IPR052913">
    <property type="entry name" value="Glycopeptide_resist_protein"/>
</dbReference>
<evidence type="ECO:0000313" key="3">
    <source>
        <dbReference type="EMBL" id="MFE8696891.1"/>
    </source>
</evidence>
<evidence type="ECO:0000256" key="1">
    <source>
        <dbReference type="SAM" id="MobiDB-lite"/>
    </source>
</evidence>
<organism evidence="3 4">
    <name type="scientific">Cytobacillus mangrovibacter</name>
    <dbReference type="NCBI Taxonomy" id="3299024"/>
    <lineage>
        <taxon>Bacteria</taxon>
        <taxon>Bacillati</taxon>
        <taxon>Bacillota</taxon>
        <taxon>Bacilli</taxon>
        <taxon>Bacillales</taxon>
        <taxon>Bacillaceae</taxon>
        <taxon>Cytobacillus</taxon>
    </lineage>
</organism>
<keyword evidence="2" id="KW-0812">Transmembrane</keyword>
<dbReference type="RefSeq" id="WP_389219450.1">
    <property type="nucleotide sequence ID" value="NZ_JBIACJ010000005.1"/>
</dbReference>
<dbReference type="EMBL" id="JBIACJ010000005">
    <property type="protein sequence ID" value="MFE8696891.1"/>
    <property type="molecule type" value="Genomic_DNA"/>
</dbReference>
<sequence length="451" mass="51290">MKNTFSLKLYMIVTICTAFIFCFSYLGNSVYGKVFNKSDVFAINTKIGSVEVSNMSQVEALRHLAEEQEKWRNEIKITLQYKEKAIELDTSLYTFQPEKTIENTQQGKENELFVDIDDDALSNFLLEISPELTSADFNIGQLKSGLLIYAARLQQGEHTIKLQEYFLESKEDELVAESTTSLQDSDHSLNTWIKNFPKIEIEPHSQLSILKLLEESGLKTFDQKTLSIVSSTIYKTILSTNFAITERHISRRLPDYAEIGFEAKVDPNKNMDFIITNPNDEKYILQFKYVDNLLYVSLKGSKFIYQYQVILKDKETFKPKKIIQYDGKLSFGEEKIAEKGIEGILIKVDREILDESGNLLRTESVSEDFYPPVHEVIIHSLVVNESTSLNGDNSQDPTVPGEGQANETTDNQVDIPGNSEKNTDSDQNMDPSNNTVGQESDLWGKPNESLK</sequence>
<name>A0ABW6JYG0_9BACI</name>
<keyword evidence="2" id="KW-0472">Membrane</keyword>
<feature type="compositionally biased region" description="Polar residues" evidence="1">
    <location>
        <begin position="388"/>
        <end position="397"/>
    </location>
</feature>
<gene>
    <name evidence="3" type="ORF">ACFYKT_11155</name>
</gene>
<dbReference type="PANTHER" id="PTHR35788">
    <property type="entry name" value="EXPORTED PROTEIN-RELATED"/>
    <property type="match status" value="1"/>
</dbReference>
<dbReference type="InterPro" id="IPR007391">
    <property type="entry name" value="Vancomycin_resist_VanW"/>
</dbReference>
<dbReference type="Pfam" id="PF04294">
    <property type="entry name" value="VanW"/>
    <property type="match status" value="1"/>
</dbReference>
<dbReference type="PANTHER" id="PTHR35788:SF1">
    <property type="entry name" value="EXPORTED PROTEIN"/>
    <property type="match status" value="1"/>
</dbReference>
<feature type="transmembrane region" description="Helical" evidence="2">
    <location>
        <begin position="7"/>
        <end position="27"/>
    </location>
</feature>
<feature type="compositionally biased region" description="Polar residues" evidence="1">
    <location>
        <begin position="425"/>
        <end position="438"/>
    </location>
</feature>
<feature type="region of interest" description="Disordered" evidence="1">
    <location>
        <begin position="388"/>
        <end position="451"/>
    </location>
</feature>
<reference evidence="3 4" key="1">
    <citation type="submission" date="2024-08" db="EMBL/GenBank/DDBJ databases">
        <title>Two novel Cytobacillus novel species.</title>
        <authorList>
            <person name="Liu G."/>
        </authorList>
    </citation>
    <scope>NUCLEOTIDE SEQUENCE [LARGE SCALE GENOMIC DNA]</scope>
    <source>
        <strain evidence="3 4">FJAT-53684</strain>
    </source>
</reference>
<evidence type="ECO:0000313" key="4">
    <source>
        <dbReference type="Proteomes" id="UP001601058"/>
    </source>
</evidence>
<accession>A0ABW6JYG0</accession>
<comment type="caution">
    <text evidence="3">The sequence shown here is derived from an EMBL/GenBank/DDBJ whole genome shotgun (WGS) entry which is preliminary data.</text>
</comment>
<proteinExistence type="predicted"/>
<dbReference type="Proteomes" id="UP001601058">
    <property type="component" value="Unassembled WGS sequence"/>
</dbReference>
<evidence type="ECO:0000256" key="2">
    <source>
        <dbReference type="SAM" id="Phobius"/>
    </source>
</evidence>
<keyword evidence="2" id="KW-1133">Transmembrane helix</keyword>
<keyword evidence="4" id="KW-1185">Reference proteome</keyword>